<gene>
    <name evidence="1" type="ORF">SAMN02927925_02723</name>
</gene>
<name>A0A1G4W8T5_9FLAO</name>
<protein>
    <recommendedName>
        <fullName evidence="3">(2Fe-2S) ferredoxin</fullName>
    </recommendedName>
</protein>
<evidence type="ECO:0008006" key="3">
    <source>
        <dbReference type="Google" id="ProtNLM"/>
    </source>
</evidence>
<dbReference type="Gene3D" id="3.40.30.10">
    <property type="entry name" value="Glutaredoxin"/>
    <property type="match status" value="1"/>
</dbReference>
<dbReference type="CDD" id="cd02980">
    <property type="entry name" value="TRX_Fd_family"/>
    <property type="match status" value="1"/>
</dbReference>
<dbReference type="Proteomes" id="UP000182124">
    <property type="component" value="Unassembled WGS sequence"/>
</dbReference>
<dbReference type="eggNOG" id="COG3411">
    <property type="taxonomic scope" value="Bacteria"/>
</dbReference>
<sequence length="94" mass="10937">MKKLDIPKKVILFCDGSKCGKDNKHNRKMFRGLIKQTEMKTEVMMVKIECTDNCKCAPVICFQPDNVWYGEVSEKKIPQLFEEHVAHAKLLNHE</sequence>
<dbReference type="EMBL" id="FMTY01000010">
    <property type="protein sequence ID" value="SCX18698.1"/>
    <property type="molecule type" value="Genomic_DNA"/>
</dbReference>
<dbReference type="InterPro" id="IPR036249">
    <property type="entry name" value="Thioredoxin-like_sf"/>
</dbReference>
<reference evidence="1 2" key="1">
    <citation type="submission" date="2016-10" db="EMBL/GenBank/DDBJ databases">
        <authorList>
            <person name="de Groot N.N."/>
        </authorList>
    </citation>
    <scope>NUCLEOTIDE SEQUENCE [LARGE SCALE GENOMIC DNA]</scope>
    <source>
        <strain evidence="1 2">CGMCC 1.3801</strain>
    </source>
</reference>
<dbReference type="RefSeq" id="WP_035655030.1">
    <property type="nucleotide sequence ID" value="NZ_CBCSBQ010000021.1"/>
</dbReference>
<accession>A0A1G4W8T5</accession>
<dbReference type="AlphaFoldDB" id="A0A1G4W8T5"/>
<evidence type="ECO:0000313" key="1">
    <source>
        <dbReference type="EMBL" id="SCX18698.1"/>
    </source>
</evidence>
<dbReference type="SUPFAM" id="SSF52833">
    <property type="entry name" value="Thioredoxin-like"/>
    <property type="match status" value="1"/>
</dbReference>
<evidence type="ECO:0000313" key="2">
    <source>
        <dbReference type="Proteomes" id="UP000182124"/>
    </source>
</evidence>
<organism evidence="1 2">
    <name type="scientific">Flavobacterium saliperosum</name>
    <dbReference type="NCBI Taxonomy" id="329186"/>
    <lineage>
        <taxon>Bacteria</taxon>
        <taxon>Pseudomonadati</taxon>
        <taxon>Bacteroidota</taxon>
        <taxon>Flavobacteriia</taxon>
        <taxon>Flavobacteriales</taxon>
        <taxon>Flavobacteriaceae</taxon>
        <taxon>Flavobacterium</taxon>
    </lineage>
</organism>
<dbReference type="STRING" id="329186.SAMN02927925_02723"/>
<proteinExistence type="predicted"/>